<dbReference type="AlphaFoldDB" id="A0A0A9ADH2"/>
<sequence length="83" mass="9960">MRCMLSWRTTVLQWPQRGRRWLNGRPHLWRLRRPSQRASVLPSANSKRAPQCWKWTRRLQRVVRRGYRRGGVCRHPAASSARA</sequence>
<protein>
    <submittedName>
        <fullName evidence="1">Uncharacterized protein</fullName>
    </submittedName>
</protein>
<reference evidence="1" key="1">
    <citation type="submission" date="2014-09" db="EMBL/GenBank/DDBJ databases">
        <authorList>
            <person name="Magalhaes I.L.F."/>
            <person name="Oliveira U."/>
            <person name="Santos F.R."/>
            <person name="Vidigal T.H.D.A."/>
            <person name="Brescovit A.D."/>
            <person name="Santos A.J."/>
        </authorList>
    </citation>
    <scope>NUCLEOTIDE SEQUENCE</scope>
    <source>
        <tissue evidence="1">Shoot tissue taken approximately 20 cm above the soil surface</tissue>
    </source>
</reference>
<name>A0A0A9ADH2_ARUDO</name>
<reference evidence="1" key="2">
    <citation type="journal article" date="2015" name="Data Brief">
        <title>Shoot transcriptome of the giant reed, Arundo donax.</title>
        <authorList>
            <person name="Barrero R.A."/>
            <person name="Guerrero F.D."/>
            <person name="Moolhuijzen P."/>
            <person name="Goolsby J.A."/>
            <person name="Tidwell J."/>
            <person name="Bellgard S.E."/>
            <person name="Bellgard M.I."/>
        </authorList>
    </citation>
    <scope>NUCLEOTIDE SEQUENCE</scope>
    <source>
        <tissue evidence="1">Shoot tissue taken approximately 20 cm above the soil surface</tissue>
    </source>
</reference>
<evidence type="ECO:0000313" key="1">
    <source>
        <dbReference type="EMBL" id="JAD49679.1"/>
    </source>
</evidence>
<dbReference type="EMBL" id="GBRH01248216">
    <property type="protein sequence ID" value="JAD49679.1"/>
    <property type="molecule type" value="Transcribed_RNA"/>
</dbReference>
<organism evidence="1">
    <name type="scientific">Arundo donax</name>
    <name type="common">Giant reed</name>
    <name type="synonym">Donax arundinaceus</name>
    <dbReference type="NCBI Taxonomy" id="35708"/>
    <lineage>
        <taxon>Eukaryota</taxon>
        <taxon>Viridiplantae</taxon>
        <taxon>Streptophyta</taxon>
        <taxon>Embryophyta</taxon>
        <taxon>Tracheophyta</taxon>
        <taxon>Spermatophyta</taxon>
        <taxon>Magnoliopsida</taxon>
        <taxon>Liliopsida</taxon>
        <taxon>Poales</taxon>
        <taxon>Poaceae</taxon>
        <taxon>PACMAD clade</taxon>
        <taxon>Arundinoideae</taxon>
        <taxon>Arundineae</taxon>
        <taxon>Arundo</taxon>
    </lineage>
</organism>
<proteinExistence type="predicted"/>
<accession>A0A0A9ADH2</accession>